<evidence type="ECO:0000313" key="3">
    <source>
        <dbReference type="EMBL" id="MFC7336714.1"/>
    </source>
</evidence>
<name>A0ABW2L4P5_9BACT</name>
<organism evidence="3 4">
    <name type="scientific">Haloferula chungangensis</name>
    <dbReference type="NCBI Taxonomy" id="1048331"/>
    <lineage>
        <taxon>Bacteria</taxon>
        <taxon>Pseudomonadati</taxon>
        <taxon>Verrucomicrobiota</taxon>
        <taxon>Verrucomicrobiia</taxon>
        <taxon>Verrucomicrobiales</taxon>
        <taxon>Verrucomicrobiaceae</taxon>
        <taxon>Haloferula</taxon>
    </lineage>
</organism>
<feature type="chain" id="PRO_5045103517" description="Phage tail collar domain-containing protein" evidence="2">
    <location>
        <begin position="25"/>
        <end position="389"/>
    </location>
</feature>
<accession>A0ABW2L4P5</accession>
<evidence type="ECO:0000313" key="4">
    <source>
        <dbReference type="Proteomes" id="UP001596472"/>
    </source>
</evidence>
<feature type="compositionally biased region" description="Polar residues" evidence="1">
    <location>
        <begin position="254"/>
        <end position="275"/>
    </location>
</feature>
<keyword evidence="4" id="KW-1185">Reference proteome</keyword>
<dbReference type="Proteomes" id="UP001596472">
    <property type="component" value="Unassembled WGS sequence"/>
</dbReference>
<reference evidence="4" key="1">
    <citation type="journal article" date="2019" name="Int. J. Syst. Evol. Microbiol.">
        <title>The Global Catalogue of Microorganisms (GCM) 10K type strain sequencing project: providing services to taxonomists for standard genome sequencing and annotation.</title>
        <authorList>
            <consortium name="The Broad Institute Genomics Platform"/>
            <consortium name="The Broad Institute Genome Sequencing Center for Infectious Disease"/>
            <person name="Wu L."/>
            <person name="Ma J."/>
        </authorList>
    </citation>
    <scope>NUCLEOTIDE SEQUENCE [LARGE SCALE GENOMIC DNA]</scope>
    <source>
        <strain evidence="4">CGMCC 4.1467</strain>
    </source>
</reference>
<gene>
    <name evidence="3" type="ORF">ACFQY0_05965</name>
</gene>
<feature type="region of interest" description="Disordered" evidence="1">
    <location>
        <begin position="302"/>
        <end position="374"/>
    </location>
</feature>
<dbReference type="SUPFAM" id="SSF88874">
    <property type="entry name" value="Receptor-binding domain of short tail fibre protein gp12"/>
    <property type="match status" value="1"/>
</dbReference>
<evidence type="ECO:0008006" key="5">
    <source>
        <dbReference type="Google" id="ProtNLM"/>
    </source>
</evidence>
<evidence type="ECO:0000256" key="1">
    <source>
        <dbReference type="SAM" id="MobiDB-lite"/>
    </source>
</evidence>
<feature type="signal peptide" evidence="2">
    <location>
        <begin position="1"/>
        <end position="24"/>
    </location>
</feature>
<comment type="caution">
    <text evidence="3">The sequence shown here is derived from an EMBL/GenBank/DDBJ whole genome shotgun (WGS) entry which is preliminary data.</text>
</comment>
<evidence type="ECO:0000256" key="2">
    <source>
        <dbReference type="SAM" id="SignalP"/>
    </source>
</evidence>
<sequence>MKAFRTCLFSSTLLISLIPGGAFSQIEGPPDRIDYQGLVLDTNGNPLAADAATNYSMSFRLYDSQTAGTLIWSESQTVTVYQGAFSVRLGEGTAIEGDNPSVSNASGLLHAFAQKDRYLGLTVIQSGVTTAEITPRLAFLASPFSFNSHKAIEADSMTILDAGGNNRVGSLKLDQIFNMSTTSQEDRANPSKWTIKEQNMPAGVSVPVGGVIMWWGSANAIPPGFELCSGGTPSTAGALISTKPDLRDRFVKGSGSTNGNVASNNSTGGSHTIGTRNGGGTALAPSQLPNYTLPHNLATAAAGNHSHTISDARNDAEDDDDGDNGKLATGQGNGLRPFPTLRSDDAGNHTHAITGSVTSGGGNQAHSHTVPGHDNRPAYLEMFYIIRVK</sequence>
<protein>
    <recommendedName>
        <fullName evidence="5">Phage tail collar domain-containing protein</fullName>
    </recommendedName>
</protein>
<dbReference type="RefSeq" id="WP_379710289.1">
    <property type="nucleotide sequence ID" value="NZ_JBHTBS010000002.1"/>
</dbReference>
<dbReference type="EMBL" id="JBHTBS010000002">
    <property type="protein sequence ID" value="MFC7336714.1"/>
    <property type="molecule type" value="Genomic_DNA"/>
</dbReference>
<keyword evidence="2" id="KW-0732">Signal</keyword>
<proteinExistence type="predicted"/>
<feature type="region of interest" description="Disordered" evidence="1">
    <location>
        <begin position="249"/>
        <end position="290"/>
    </location>
</feature>